<evidence type="ECO:0000256" key="3">
    <source>
        <dbReference type="RuleBase" id="RU361188"/>
    </source>
</evidence>
<dbReference type="AlphaFoldDB" id="A0A8J2JAR1"/>
<dbReference type="EC" id="3.2.1.45" evidence="3"/>
<comment type="similarity">
    <text evidence="3">Belongs to the glycosyl hydrolase 30 family.</text>
</comment>
<evidence type="ECO:0000256" key="1">
    <source>
        <dbReference type="ARBA" id="ARBA00022729"/>
    </source>
</evidence>
<organism evidence="5 6">
    <name type="scientific">Allacma fusca</name>
    <dbReference type="NCBI Taxonomy" id="39272"/>
    <lineage>
        <taxon>Eukaryota</taxon>
        <taxon>Metazoa</taxon>
        <taxon>Ecdysozoa</taxon>
        <taxon>Arthropoda</taxon>
        <taxon>Hexapoda</taxon>
        <taxon>Collembola</taxon>
        <taxon>Symphypleona</taxon>
        <taxon>Sminthuridae</taxon>
        <taxon>Allacma</taxon>
    </lineage>
</organism>
<dbReference type="OrthoDB" id="2160638at2759"/>
<keyword evidence="1" id="KW-0732">Signal</keyword>
<dbReference type="InterPro" id="IPR033453">
    <property type="entry name" value="Glyco_hydro_30_TIM-barrel"/>
</dbReference>
<feature type="non-terminal residue" evidence="5">
    <location>
        <position position="1"/>
    </location>
</feature>
<feature type="domain" description="Glycosyl hydrolase family 30 TIM-barrel" evidence="4">
    <location>
        <begin position="1"/>
        <end position="74"/>
    </location>
</feature>
<sequence>MGSCDFSSRLYSYDDVEGDVSLDHFALVEEDILKIRHIKEAQKLNPDIKLFASPWTAPKWMKTNNQFFGQGSLRTE</sequence>
<keyword evidence="3" id="KW-0746">Sphingolipid metabolism</keyword>
<keyword evidence="6" id="KW-1185">Reference proteome</keyword>
<dbReference type="Proteomes" id="UP000708208">
    <property type="component" value="Unassembled WGS sequence"/>
</dbReference>
<keyword evidence="2 3" id="KW-0378">Hydrolase</keyword>
<evidence type="ECO:0000313" key="5">
    <source>
        <dbReference type="EMBL" id="CAG7636224.1"/>
    </source>
</evidence>
<dbReference type="InterPro" id="IPR001139">
    <property type="entry name" value="Glyco_hydro_30"/>
</dbReference>
<name>A0A8J2JAR1_9HEXA</name>
<proteinExistence type="inferred from homology"/>
<dbReference type="GO" id="GO:0006680">
    <property type="term" value="P:glucosylceramide catabolic process"/>
    <property type="evidence" value="ECO:0007669"/>
    <property type="project" value="TreeGrafter"/>
</dbReference>
<protein>
    <recommendedName>
        <fullName evidence="3">Glucosylceramidase</fullName>
        <ecNumber evidence="3">3.2.1.45</ecNumber>
    </recommendedName>
</protein>
<accession>A0A8J2JAR1</accession>
<dbReference type="EMBL" id="CAJVCH010001080">
    <property type="protein sequence ID" value="CAG7636224.1"/>
    <property type="molecule type" value="Genomic_DNA"/>
</dbReference>
<evidence type="ECO:0000259" key="4">
    <source>
        <dbReference type="Pfam" id="PF02055"/>
    </source>
</evidence>
<evidence type="ECO:0000313" key="6">
    <source>
        <dbReference type="Proteomes" id="UP000708208"/>
    </source>
</evidence>
<keyword evidence="3" id="KW-0326">Glycosidase</keyword>
<dbReference type="PANTHER" id="PTHR11069">
    <property type="entry name" value="GLUCOSYLCERAMIDASE"/>
    <property type="match status" value="1"/>
</dbReference>
<reference evidence="5" key="1">
    <citation type="submission" date="2021-06" db="EMBL/GenBank/DDBJ databases">
        <authorList>
            <person name="Hodson N. C."/>
            <person name="Mongue J. A."/>
            <person name="Jaron S. K."/>
        </authorList>
    </citation>
    <scope>NUCLEOTIDE SEQUENCE</scope>
</reference>
<dbReference type="GO" id="GO:0004348">
    <property type="term" value="F:glucosylceramidase activity"/>
    <property type="evidence" value="ECO:0007669"/>
    <property type="project" value="UniProtKB-EC"/>
</dbReference>
<dbReference type="Pfam" id="PF02055">
    <property type="entry name" value="Glyco_hydro_30"/>
    <property type="match status" value="1"/>
</dbReference>
<dbReference type="PANTHER" id="PTHR11069:SF23">
    <property type="entry name" value="LYSOSOMAL ACID GLUCOSYLCERAMIDASE"/>
    <property type="match status" value="1"/>
</dbReference>
<dbReference type="GO" id="GO:0016020">
    <property type="term" value="C:membrane"/>
    <property type="evidence" value="ECO:0007669"/>
    <property type="project" value="GOC"/>
</dbReference>
<gene>
    <name evidence="5" type="ORF">AFUS01_LOCUS252</name>
</gene>
<keyword evidence="3" id="KW-0443">Lipid metabolism</keyword>
<comment type="catalytic activity">
    <reaction evidence="3">
        <text>a beta-D-glucosyl-(1&lt;-&gt;1')-N-acylsphing-4-enine + H2O = an N-acylsphing-4-enine + D-glucose</text>
        <dbReference type="Rhea" id="RHEA:13269"/>
        <dbReference type="ChEBI" id="CHEBI:4167"/>
        <dbReference type="ChEBI" id="CHEBI:15377"/>
        <dbReference type="ChEBI" id="CHEBI:22801"/>
        <dbReference type="ChEBI" id="CHEBI:52639"/>
        <dbReference type="EC" id="3.2.1.45"/>
    </reaction>
</comment>
<comment type="caution">
    <text evidence="5">The sequence shown here is derived from an EMBL/GenBank/DDBJ whole genome shotgun (WGS) entry which is preliminary data.</text>
</comment>
<evidence type="ECO:0000256" key="2">
    <source>
        <dbReference type="ARBA" id="ARBA00022801"/>
    </source>
</evidence>